<dbReference type="InterPro" id="IPR027159">
    <property type="entry name" value="CBP80"/>
</dbReference>
<evidence type="ECO:0000256" key="1">
    <source>
        <dbReference type="SAM" id="MobiDB-lite"/>
    </source>
</evidence>
<proteinExistence type="predicted"/>
<comment type="caution">
    <text evidence="5">The sequence shown here is derived from an EMBL/GenBank/DDBJ whole genome shotgun (WGS) entry which is preliminary data.</text>
</comment>
<dbReference type="GO" id="GO:0003729">
    <property type="term" value="F:mRNA binding"/>
    <property type="evidence" value="ECO:0007669"/>
    <property type="project" value="TreeGrafter"/>
</dbReference>
<evidence type="ECO:0000259" key="3">
    <source>
        <dbReference type="Pfam" id="PF09088"/>
    </source>
</evidence>
<dbReference type="RefSeq" id="XP_043175585.1">
    <property type="nucleotide sequence ID" value="XM_043319650.1"/>
</dbReference>
<evidence type="ECO:0000313" key="6">
    <source>
        <dbReference type="Proteomes" id="UP000676310"/>
    </source>
</evidence>
<dbReference type="InterPro" id="IPR016024">
    <property type="entry name" value="ARM-type_fold"/>
</dbReference>
<feature type="domain" description="MIF4G-like type 2" evidence="4">
    <location>
        <begin position="744"/>
        <end position="996"/>
    </location>
</feature>
<dbReference type="Pfam" id="PF09090">
    <property type="entry name" value="MIF4G_like_2"/>
    <property type="match status" value="1"/>
</dbReference>
<dbReference type="GO" id="GO:0006406">
    <property type="term" value="P:mRNA export from nucleus"/>
    <property type="evidence" value="ECO:0007669"/>
    <property type="project" value="InterPro"/>
</dbReference>
<dbReference type="GO" id="GO:0000339">
    <property type="term" value="F:RNA cap binding"/>
    <property type="evidence" value="ECO:0007669"/>
    <property type="project" value="InterPro"/>
</dbReference>
<feature type="region of interest" description="Disordered" evidence="1">
    <location>
        <begin position="144"/>
        <end position="169"/>
    </location>
</feature>
<dbReference type="GeneID" id="67012342"/>
<gene>
    <name evidence="5" type="ORF">ALTATR162_LOCUS12006</name>
</gene>
<evidence type="ECO:0000313" key="5">
    <source>
        <dbReference type="EMBL" id="CAG5188665.1"/>
    </source>
</evidence>
<keyword evidence="2" id="KW-0472">Membrane</keyword>
<dbReference type="FunFam" id="1.25.40.180:FF:000035">
    <property type="entry name" value="snRNA cap binding complex subunit (Gcr3)"/>
    <property type="match status" value="1"/>
</dbReference>
<keyword evidence="2" id="KW-0812">Transmembrane</keyword>
<evidence type="ECO:0000259" key="4">
    <source>
        <dbReference type="Pfam" id="PF09090"/>
    </source>
</evidence>
<dbReference type="OrthoDB" id="10252707at2759"/>
<dbReference type="SUPFAM" id="SSF48371">
    <property type="entry name" value="ARM repeat"/>
    <property type="match status" value="3"/>
</dbReference>
<evidence type="ECO:0008006" key="7">
    <source>
        <dbReference type="Google" id="ProtNLM"/>
    </source>
</evidence>
<feature type="compositionally biased region" description="Basic and acidic residues" evidence="1">
    <location>
        <begin position="144"/>
        <end position="163"/>
    </location>
</feature>
<dbReference type="FunFam" id="1.25.40.180:FF:000045">
    <property type="entry name" value="snRNA cap binding complex subunit (Gcr3), putative"/>
    <property type="match status" value="1"/>
</dbReference>
<feature type="region of interest" description="Disordered" evidence="1">
    <location>
        <begin position="1023"/>
        <end position="1042"/>
    </location>
</feature>
<feature type="region of interest" description="Disordered" evidence="1">
    <location>
        <begin position="88"/>
        <end position="126"/>
    </location>
</feature>
<reference evidence="5" key="1">
    <citation type="submission" date="2021-05" db="EMBL/GenBank/DDBJ databases">
        <authorList>
            <person name="Stam R."/>
        </authorList>
    </citation>
    <scope>NUCLEOTIDE SEQUENCE</scope>
    <source>
        <strain evidence="5">CS162</strain>
    </source>
</reference>
<dbReference type="GO" id="GO:0000184">
    <property type="term" value="P:nuclear-transcribed mRNA catabolic process, nonsense-mediated decay"/>
    <property type="evidence" value="ECO:0007669"/>
    <property type="project" value="TreeGrafter"/>
</dbReference>
<dbReference type="InterPro" id="IPR015172">
    <property type="entry name" value="MIF4G-like_typ-1"/>
</dbReference>
<organism evidence="5 6">
    <name type="scientific">Alternaria atra</name>
    <dbReference type="NCBI Taxonomy" id="119953"/>
    <lineage>
        <taxon>Eukaryota</taxon>
        <taxon>Fungi</taxon>
        <taxon>Dikarya</taxon>
        <taxon>Ascomycota</taxon>
        <taxon>Pezizomycotina</taxon>
        <taxon>Dothideomycetes</taxon>
        <taxon>Pleosporomycetidae</taxon>
        <taxon>Pleosporales</taxon>
        <taxon>Pleosporineae</taxon>
        <taxon>Pleosporaceae</taxon>
        <taxon>Alternaria</taxon>
        <taxon>Alternaria sect. Ulocladioides</taxon>
    </lineage>
</organism>
<dbReference type="FunFam" id="1.25.40.180:FF:000079">
    <property type="entry name" value="Related to cap binding protein 80 (Cbp80)"/>
    <property type="match status" value="1"/>
</dbReference>
<feature type="region of interest" description="Disordered" evidence="1">
    <location>
        <begin position="220"/>
        <end position="248"/>
    </location>
</feature>
<dbReference type="Gene3D" id="1.25.40.180">
    <property type="match status" value="3"/>
</dbReference>
<dbReference type="GO" id="GO:0005634">
    <property type="term" value="C:nucleus"/>
    <property type="evidence" value="ECO:0007669"/>
    <property type="project" value="TreeGrafter"/>
</dbReference>
<dbReference type="EMBL" id="CAJRGZ010000032">
    <property type="protein sequence ID" value="CAG5188665.1"/>
    <property type="molecule type" value="Genomic_DNA"/>
</dbReference>
<name>A0A8J2N625_9PLEO</name>
<accession>A0A8J2N625</accession>
<evidence type="ECO:0000256" key="2">
    <source>
        <dbReference type="SAM" id="Phobius"/>
    </source>
</evidence>
<dbReference type="PANTHER" id="PTHR12412">
    <property type="entry name" value="CAP BINDING PROTEIN"/>
    <property type="match status" value="1"/>
</dbReference>
<dbReference type="PANTHER" id="PTHR12412:SF2">
    <property type="entry name" value="NUCLEAR CAP-BINDING PROTEIN SUBUNIT 1"/>
    <property type="match status" value="1"/>
</dbReference>
<feature type="transmembrane region" description="Helical" evidence="2">
    <location>
        <begin position="179"/>
        <end position="209"/>
    </location>
</feature>
<dbReference type="Proteomes" id="UP000676310">
    <property type="component" value="Unassembled WGS sequence"/>
</dbReference>
<dbReference type="Pfam" id="PF09088">
    <property type="entry name" value="MIF4G_like"/>
    <property type="match status" value="1"/>
</dbReference>
<keyword evidence="6" id="KW-1185">Reference proteome</keyword>
<protein>
    <recommendedName>
        <fullName evidence="7">Cap binding protein</fullName>
    </recommendedName>
</protein>
<sequence>MNGLDGDIENINLDRRALIKSADEQTQQYSVLSISPSNDSSMEVDVEGAWIARQGPGGANAASPFDTQAPERLPRQFNDSLSRSIRQHRNRTAPYHNRVSDHRHGNCSSPRKPIPSQQKEDSPKTLEEKARAVLVANMADADFKEEREDRREDRRDDRRDRGNYRGNNKRRRDASLEGFIASIAIMAPNLNLQSVFIILLWGLGTYIFLRYLHLRPDDNDNHYRGDDRRGPQRRRNDDGPPRRRYEEPPFPKLRRLLLNIASSTKLPQDEAIEIAKFFGEHFDDERLRSDFFDVLVQLIIEQPFKIPFVAAVAYYANDVKPEITIEAMKRVGDRAQEALNAGEWKEFKLLLRFFACLQSLYEEDGVFTFLGQLFDTVVDLQSANENDVVGIELVKIILLTIPYAIVAGGERFHEQAQQLLKNTGIVASNAVPIESLIHSYVGDFESKPVDHHSVIGLLQAQLSVEAESGFELRCIPRIDKDALRRMNTEEDALPTAPQTHAFPTFTIPSPVNPGPRPVFPEAYFSLFADQEVDTVPKTTDIASSLVRDAIVDTINQLDFNREMVAKFLVDVDCYWSVDIFAKRGSPFDKFRELVGDKIQYKSEDMIIDAIFSQLFKLPSAEHKLVYYHALITQCCKVAPAAIAPSLGRAIRTIYKNLPMMDLELGYRFLDWFSHHLSNFEFRWRWTEWLEDLELSNLHPKKAFILATLDKEIRLSFAKRIRSTLPEPMHSLIPERLDADNSPDFKYDNQQTPYATEGQTLLSQLRKKATAEEIQVTIDTIHEKALEQGVSEVLVPSTDAFVTAICRLGAKSLSHVLSCIERGKDRLLELSQNEVARRQIVASVVEYWKDQPGVAVRIIDILLNYTILAPMTVVQWVFGSHMGAGEALTESWVFEMVSNTVAKVTNRNRQIASARLQKGLPQEQIEMVEATLAKDRDNARELFKYIEDSMRGVAEGSADTLVEKSSDGTLTEEEVELIKAWGKRWHTVFIRKAQVEESVVGEEAVEARIRLLAAEPDIVAESMEQDGEGVAEATNGEAQMSLA</sequence>
<keyword evidence="2" id="KW-1133">Transmembrane helix</keyword>
<dbReference type="GO" id="GO:0005846">
    <property type="term" value="C:nuclear cap binding complex"/>
    <property type="evidence" value="ECO:0007669"/>
    <property type="project" value="InterPro"/>
</dbReference>
<dbReference type="InterPro" id="IPR015174">
    <property type="entry name" value="MIF4G-like_typ-2"/>
</dbReference>
<dbReference type="AlphaFoldDB" id="A0A8J2N625"/>
<feature type="domain" description="MIF4G-like type 1" evidence="3">
    <location>
        <begin position="536"/>
        <end position="726"/>
    </location>
</feature>